<dbReference type="STRING" id="358681.BBR47_17590"/>
<dbReference type="HOGENOM" id="CLU_3388401_0_0_9"/>
<evidence type="ECO:0000313" key="1">
    <source>
        <dbReference type="EMBL" id="BAH42736.1"/>
    </source>
</evidence>
<reference evidence="1 2" key="1">
    <citation type="submission" date="2005-03" db="EMBL/GenBank/DDBJ databases">
        <title>Brevibacillus brevis strain 47, complete genome.</title>
        <authorList>
            <person name="Hosoyama A."/>
            <person name="Yamada R."/>
            <person name="Hongo Y."/>
            <person name="Terui Y."/>
            <person name="Ankai A."/>
            <person name="Masuyama W."/>
            <person name="Sekiguchi M."/>
            <person name="Takeda T."/>
            <person name="Asano K."/>
            <person name="Ohji S."/>
            <person name="Ichikawa N."/>
            <person name="Narita S."/>
            <person name="Aoki N."/>
            <person name="Miura H."/>
            <person name="Matsushita S."/>
            <person name="Sekigawa T."/>
            <person name="Yamagata H."/>
            <person name="Yoshikawa H."/>
            <person name="Udaka S."/>
            <person name="Tanikawa S."/>
            <person name="Fujita N."/>
        </authorList>
    </citation>
    <scope>NUCLEOTIDE SEQUENCE [LARGE SCALE GENOMIC DNA]</scope>
    <source>
        <strain evidence="2">47 / JCM 6285 / NBRC 100599</strain>
    </source>
</reference>
<dbReference type="EMBL" id="AP008955">
    <property type="protein sequence ID" value="BAH42736.1"/>
    <property type="molecule type" value="Genomic_DNA"/>
</dbReference>
<sequence>MPNNKRKAIQDTLFPIPGEKGVFFFYLIMKVA</sequence>
<accession>C0ZAC7</accession>
<dbReference type="KEGG" id="bbe:BBR47_17590"/>
<keyword evidence="2" id="KW-1185">Reference proteome</keyword>
<evidence type="ECO:0000313" key="2">
    <source>
        <dbReference type="Proteomes" id="UP000001877"/>
    </source>
</evidence>
<organism evidence="1 2">
    <name type="scientific">Brevibacillus brevis (strain 47 / JCM 6285 / NBRC 100599)</name>
    <dbReference type="NCBI Taxonomy" id="358681"/>
    <lineage>
        <taxon>Bacteria</taxon>
        <taxon>Bacillati</taxon>
        <taxon>Bacillota</taxon>
        <taxon>Bacilli</taxon>
        <taxon>Bacillales</taxon>
        <taxon>Paenibacillaceae</taxon>
        <taxon>Brevibacillus</taxon>
    </lineage>
</organism>
<protein>
    <submittedName>
        <fullName evidence="1">Uncharacterized protein</fullName>
    </submittedName>
</protein>
<name>C0ZAC7_BREBN</name>
<proteinExistence type="predicted"/>
<dbReference type="Proteomes" id="UP000001877">
    <property type="component" value="Chromosome"/>
</dbReference>
<gene>
    <name evidence="1" type="ordered locus">BBR47_17590</name>
</gene>
<dbReference type="AlphaFoldDB" id="C0ZAC7"/>